<keyword evidence="6" id="KW-1185">Reference proteome</keyword>
<feature type="region of interest" description="Disordered" evidence="1">
    <location>
        <begin position="148"/>
        <end position="170"/>
    </location>
</feature>
<dbReference type="EMBL" id="PHKW01000006">
    <property type="protein sequence ID" value="PKV15781.1"/>
    <property type="molecule type" value="Genomic_DNA"/>
</dbReference>
<dbReference type="OrthoDB" id="6009089at2"/>
<dbReference type="Pfam" id="PF18602">
    <property type="entry name" value="Rap1a"/>
    <property type="match status" value="1"/>
</dbReference>
<dbReference type="EMBL" id="PHKV01000007">
    <property type="protein sequence ID" value="PKV11447.1"/>
    <property type="molecule type" value="Genomic_DNA"/>
</dbReference>
<evidence type="ECO:0000313" key="6">
    <source>
        <dbReference type="Proteomes" id="UP000233748"/>
    </source>
</evidence>
<sequence length="170" mass="17873">MRKPTPHAGRGIVQFTSHPSVHMQRHLLWLALATLTAVSTTAMARAPEPWELSGRKLIEAGLDGSLAPEITAPEQAELKVMLSANRAGAYLLGVASTSYRAQWCMPAGKTGIPDLQAIIADIDALPDARQDEAAPGLIVQALAKRYPCGSGGRAGSKRATGDKQANAGEP</sequence>
<evidence type="ECO:0000313" key="3">
    <source>
        <dbReference type="EMBL" id="PKV11447.1"/>
    </source>
</evidence>
<dbReference type="AlphaFoldDB" id="A0A2N3RG25"/>
<feature type="domain" description="Rap1a immunity protein" evidence="2">
    <location>
        <begin position="74"/>
        <end position="148"/>
    </location>
</feature>
<protein>
    <recommendedName>
        <fullName evidence="2">Rap1a immunity protein domain-containing protein</fullName>
    </recommendedName>
</protein>
<name>A0A2N3RG25_9XANT</name>
<evidence type="ECO:0000313" key="5">
    <source>
        <dbReference type="Proteomes" id="UP000233720"/>
    </source>
</evidence>
<organism evidence="3 5">
    <name type="scientific">Xanthomonas prunicola</name>
    <dbReference type="NCBI Taxonomy" id="2053930"/>
    <lineage>
        <taxon>Bacteria</taxon>
        <taxon>Pseudomonadati</taxon>
        <taxon>Pseudomonadota</taxon>
        <taxon>Gammaproteobacteria</taxon>
        <taxon>Lysobacterales</taxon>
        <taxon>Lysobacteraceae</taxon>
        <taxon>Xanthomonas</taxon>
    </lineage>
</organism>
<dbReference type="InterPro" id="IPR041238">
    <property type="entry name" value="Rap1a"/>
</dbReference>
<dbReference type="Proteomes" id="UP000233748">
    <property type="component" value="Unassembled WGS sequence"/>
</dbReference>
<gene>
    <name evidence="3" type="ORF">XpruCFBP8353_17965</name>
    <name evidence="4" type="ORF">XpruCFBP8354_17265</name>
</gene>
<evidence type="ECO:0000259" key="2">
    <source>
        <dbReference type="Pfam" id="PF18602"/>
    </source>
</evidence>
<comment type="caution">
    <text evidence="3">The sequence shown here is derived from an EMBL/GenBank/DDBJ whole genome shotgun (WGS) entry which is preliminary data.</text>
</comment>
<evidence type="ECO:0000256" key="1">
    <source>
        <dbReference type="SAM" id="MobiDB-lite"/>
    </source>
</evidence>
<proteinExistence type="predicted"/>
<dbReference type="Gene3D" id="1.10.890.40">
    <property type="match status" value="1"/>
</dbReference>
<reference evidence="5 6" key="1">
    <citation type="submission" date="2017-11" db="EMBL/GenBank/DDBJ databases">
        <title>Xanthomonas prunicola sp. nov., a novel pathogen that affects nectarine (Prunus persica var. nectarine) trees.</title>
        <authorList>
            <person name="Lopez M."/>
            <person name="Lopez-Soriano P."/>
            <person name="Garita-Cambronero J."/>
            <person name="Beltran C."/>
            <person name="Taghouti G."/>
            <person name="Portier P."/>
            <person name="Cubero J."/>
            <person name="Fischer-Le Saux M."/>
            <person name="Marco-Noales E."/>
        </authorList>
    </citation>
    <scope>NUCLEOTIDE SEQUENCE [LARGE SCALE GENOMIC DNA]</scope>
    <source>
        <strain evidence="3 5">CFBP8353</strain>
        <strain evidence="4 6">CFBP8354</strain>
    </source>
</reference>
<accession>A0A2N3RG25</accession>
<dbReference type="Proteomes" id="UP000233720">
    <property type="component" value="Unassembled WGS sequence"/>
</dbReference>
<evidence type="ECO:0000313" key="4">
    <source>
        <dbReference type="EMBL" id="PKV15781.1"/>
    </source>
</evidence>